<proteinExistence type="inferred from homology"/>
<accession>A0A926GJW6</accession>
<comment type="caution">
    <text evidence="7">The sequence shown here is derived from an EMBL/GenBank/DDBJ whole genome shotgun (WGS) entry which is preliminary data.</text>
</comment>
<dbReference type="SUPFAM" id="SSF110849">
    <property type="entry name" value="ParB/Sulfiredoxin"/>
    <property type="match status" value="1"/>
</dbReference>
<dbReference type="SMART" id="SM00470">
    <property type="entry name" value="ParB"/>
    <property type="match status" value="1"/>
</dbReference>
<dbReference type="SUPFAM" id="SSF53335">
    <property type="entry name" value="S-adenosyl-L-methionine-dependent methyltransferases"/>
    <property type="match status" value="1"/>
</dbReference>
<dbReference type="Pfam" id="PF01555">
    <property type="entry name" value="N6_N4_Mtase"/>
    <property type="match status" value="1"/>
</dbReference>
<dbReference type="InterPro" id="IPR003115">
    <property type="entry name" value="ParB_N"/>
</dbReference>
<name>A0A926GJW6_9RHOB</name>
<dbReference type="GO" id="GO:0032259">
    <property type="term" value="P:methylation"/>
    <property type="evidence" value="ECO:0007669"/>
    <property type="project" value="UniProtKB-KW"/>
</dbReference>
<dbReference type="InterPro" id="IPR002941">
    <property type="entry name" value="DNA_methylase_N4/N6"/>
</dbReference>
<reference evidence="7" key="1">
    <citation type="submission" date="2020-08" db="EMBL/GenBank/DDBJ databases">
        <title>Paracoccus amoyensis sp. nov., isolated from the surface seawater at coast of Xiamen, Fujian.</title>
        <authorList>
            <person name="Lyu L."/>
        </authorList>
    </citation>
    <scope>NUCLEOTIDE SEQUENCE</scope>
    <source>
        <strain evidence="7">11-3</strain>
    </source>
</reference>
<evidence type="ECO:0000256" key="4">
    <source>
        <dbReference type="RuleBase" id="RU362026"/>
    </source>
</evidence>
<sequence>MDLTFAPRQIEFWPIARLRPYARNAKMHGPDQVARIAASMARFGWTVPCMVGDDGDLIAGHGRVLAAAELGLSEVPVIRLSHLDEAERRAYRIADNKLTELGDWDESLLRDEVAGLLADDFDLSLLGFAEDELEALLQDPDLGEDGAAEGEDEVPEPPADPVSVPGDLWRLGLHRLICGDSTSADVVAKLLGDVRPLLMVTDPPYGVEYDPTWRNATGAAKTKRTGKVLNDDRADWREAWALFPGDVAYVWHGALHATTVADSLIAAGFDIRSQIIWAKDRLVLSRGDYHWQHEPCWYAVKKRGKGHWAGDRKQTTLWQIANKDQDAETVHGTQKPVECMRRPILNNSSPGQAIYEPFMGSGTTLIAAETTGRVCYGIELNPAYVDVAIARWQNLTGQAAVLGGTDQTFVDLTATRR</sequence>
<comment type="similarity">
    <text evidence="4">Belongs to the N(4)/N(6)-methyltransferase family.</text>
</comment>
<dbReference type="PIRSF" id="PIRSF036758">
    <property type="entry name" value="Aden_M_ParB"/>
    <property type="match status" value="1"/>
</dbReference>
<dbReference type="Gene3D" id="3.90.1530.10">
    <property type="entry name" value="Conserved hypothetical protein from pyrococcus furiosus pfu- 392566-001, ParB domain"/>
    <property type="match status" value="1"/>
</dbReference>
<dbReference type="PRINTS" id="PR00508">
    <property type="entry name" value="S21N4MTFRASE"/>
</dbReference>
<dbReference type="EMBL" id="JACOQL010000012">
    <property type="protein sequence ID" value="MBC9248629.1"/>
    <property type="molecule type" value="Genomic_DNA"/>
</dbReference>
<dbReference type="GO" id="GO:0008170">
    <property type="term" value="F:N-methyltransferase activity"/>
    <property type="evidence" value="ECO:0007669"/>
    <property type="project" value="InterPro"/>
</dbReference>
<dbReference type="EC" id="2.1.1.-" evidence="4"/>
<dbReference type="InterPro" id="IPR001091">
    <property type="entry name" value="RM_Methyltransferase"/>
</dbReference>
<evidence type="ECO:0000313" key="7">
    <source>
        <dbReference type="EMBL" id="MBC9248629.1"/>
    </source>
</evidence>
<dbReference type="InterPro" id="IPR015840">
    <property type="entry name" value="DNA_MeTrfase_ParB"/>
</dbReference>
<keyword evidence="1" id="KW-0489">Methyltransferase</keyword>
<evidence type="ECO:0000259" key="6">
    <source>
        <dbReference type="SMART" id="SM00470"/>
    </source>
</evidence>
<keyword evidence="8" id="KW-1185">Reference proteome</keyword>
<feature type="compositionally biased region" description="Acidic residues" evidence="5">
    <location>
        <begin position="142"/>
        <end position="155"/>
    </location>
</feature>
<dbReference type="GO" id="GO:0009007">
    <property type="term" value="F:site-specific DNA-methyltransferase (adenine-specific) activity"/>
    <property type="evidence" value="ECO:0007669"/>
    <property type="project" value="UniProtKB-EC"/>
</dbReference>
<feature type="region of interest" description="Disordered" evidence="5">
    <location>
        <begin position="142"/>
        <end position="161"/>
    </location>
</feature>
<dbReference type="Proteomes" id="UP000608594">
    <property type="component" value="Unassembled WGS sequence"/>
</dbReference>
<organism evidence="7 8">
    <name type="scientific">Paracoccus amoyensis</name>
    <dbReference type="NCBI Taxonomy" id="2760093"/>
    <lineage>
        <taxon>Bacteria</taxon>
        <taxon>Pseudomonadati</taxon>
        <taxon>Pseudomonadota</taxon>
        <taxon>Alphaproteobacteria</taxon>
        <taxon>Rhodobacterales</taxon>
        <taxon>Paracoccaceae</taxon>
        <taxon>Paracoccus</taxon>
    </lineage>
</organism>
<dbReference type="CDD" id="cd16403">
    <property type="entry name" value="ParB_N_like_MT"/>
    <property type="match status" value="1"/>
</dbReference>
<dbReference type="AlphaFoldDB" id="A0A926GJW6"/>
<comment type="catalytic activity">
    <reaction evidence="3">
        <text>a 2'-deoxyadenosine in DNA + S-adenosyl-L-methionine = an N(6)-methyl-2'-deoxyadenosine in DNA + S-adenosyl-L-homocysteine + H(+)</text>
        <dbReference type="Rhea" id="RHEA:15197"/>
        <dbReference type="Rhea" id="RHEA-COMP:12418"/>
        <dbReference type="Rhea" id="RHEA-COMP:12419"/>
        <dbReference type="ChEBI" id="CHEBI:15378"/>
        <dbReference type="ChEBI" id="CHEBI:57856"/>
        <dbReference type="ChEBI" id="CHEBI:59789"/>
        <dbReference type="ChEBI" id="CHEBI:90615"/>
        <dbReference type="ChEBI" id="CHEBI:90616"/>
        <dbReference type="EC" id="2.1.1.72"/>
    </reaction>
</comment>
<dbReference type="InterPro" id="IPR029063">
    <property type="entry name" value="SAM-dependent_MTases_sf"/>
</dbReference>
<dbReference type="GO" id="GO:0003677">
    <property type="term" value="F:DNA binding"/>
    <property type="evidence" value="ECO:0007669"/>
    <property type="project" value="InterPro"/>
</dbReference>
<keyword evidence="2" id="KW-0808">Transferase</keyword>
<evidence type="ECO:0000256" key="3">
    <source>
        <dbReference type="ARBA" id="ARBA00047942"/>
    </source>
</evidence>
<gene>
    <name evidence="7" type="ORF">H4P12_18400</name>
</gene>
<feature type="domain" description="ParB-like N-terminal" evidence="6">
    <location>
        <begin position="11"/>
        <end position="97"/>
    </location>
</feature>
<dbReference type="Gene3D" id="3.40.50.150">
    <property type="entry name" value="Vaccinia Virus protein VP39"/>
    <property type="match status" value="1"/>
</dbReference>
<evidence type="ECO:0000313" key="8">
    <source>
        <dbReference type="Proteomes" id="UP000608594"/>
    </source>
</evidence>
<evidence type="ECO:0000256" key="5">
    <source>
        <dbReference type="SAM" id="MobiDB-lite"/>
    </source>
</evidence>
<dbReference type="RefSeq" id="WP_187795092.1">
    <property type="nucleotide sequence ID" value="NZ_JACOQL010000012.1"/>
</dbReference>
<dbReference type="InterPro" id="IPR036086">
    <property type="entry name" value="ParB/Sulfiredoxin_sf"/>
</dbReference>
<protein>
    <recommendedName>
        <fullName evidence="4">Methyltransferase</fullName>
        <ecNumber evidence="4">2.1.1.-</ecNumber>
    </recommendedName>
</protein>
<evidence type="ECO:0000256" key="1">
    <source>
        <dbReference type="ARBA" id="ARBA00022603"/>
    </source>
</evidence>
<evidence type="ECO:0000256" key="2">
    <source>
        <dbReference type="ARBA" id="ARBA00022679"/>
    </source>
</evidence>